<reference evidence="15 16" key="3">
    <citation type="journal article" date="2016" name="FEMS Yeast Res.">
        <title>Curation of the genome annotation of Pichia pastoris (Komagataella phaffii) CBS7435 from gene level to protein function.</title>
        <authorList>
            <person name="Valli M."/>
            <person name="Tatto N.E."/>
            <person name="Peymann A."/>
            <person name="Gruber C."/>
            <person name="Landes N."/>
            <person name="Ekker H."/>
            <person name="Thallinger G.G."/>
            <person name="Mattanovich D."/>
            <person name="Gasser B."/>
            <person name="Graf A.B."/>
        </authorList>
    </citation>
    <scope>GENOME REANNOTATION</scope>
    <source>
        <strain evidence="15 16">ATCC 76273 / CBS 7435 / CECT 11047 / NRRL Y-11430 / Wegner 21-1</strain>
    </source>
</reference>
<comment type="subunit">
    <text evidence="14">Component of the 7-subunit TFIIH core complex composed of XPB/SSL2, XPD/RAD3, SSL1, TFB1, TFB2, TFB4 and TFB5, which is active in NER. The core complex associates with the 3-subunit CTD-kinase module TFIIK composed of CCL1, KIN28 and TFB3 to form the 10-subunit holoenzyme (holo-TFIIH) active in transcription.</text>
</comment>
<dbReference type="HOGENOM" id="CLU_040211_1_0_1"/>
<evidence type="ECO:0000256" key="13">
    <source>
        <dbReference type="ARBA" id="ARBA00033341"/>
    </source>
</evidence>
<keyword evidence="9 14" id="KW-0805">Transcription regulation</keyword>
<keyword evidence="5 14" id="KW-0479">Metal-binding</keyword>
<protein>
    <recommendedName>
        <fullName evidence="4 14">General transcription and DNA repair factor IIH subunit TFB4</fullName>
        <shortName evidence="14">TFIIH subunit TFB4</shortName>
    </recommendedName>
    <alternativeName>
        <fullName evidence="13 14">RNA polymerase II transcription factor B subunit 4</fullName>
    </alternativeName>
</protein>
<dbReference type="GO" id="GO:0000439">
    <property type="term" value="C:transcription factor TFIIH core complex"/>
    <property type="evidence" value="ECO:0007669"/>
    <property type="project" value="UniProtKB-UniRule"/>
</dbReference>
<evidence type="ECO:0000256" key="1">
    <source>
        <dbReference type="ARBA" id="ARBA00002817"/>
    </source>
</evidence>
<evidence type="ECO:0000256" key="2">
    <source>
        <dbReference type="ARBA" id="ARBA00004123"/>
    </source>
</evidence>
<reference key="2">
    <citation type="submission" date="2011-04" db="EMBL/GenBank/DDBJ databases">
        <title>High-quality genome sequence of Pichia pastoris CBS 7435.</title>
        <authorList>
            <person name="Kueberl A."/>
            <person name="Schneider J."/>
            <person name="Thallinger G.G."/>
            <person name="Anderl I."/>
            <person name="Wibberg D."/>
            <person name="Hajek T."/>
            <person name="Jaenicke S."/>
            <person name="Brinkrolf K."/>
            <person name="Goesmann A."/>
            <person name="Szczepanowski R."/>
            <person name="Puehler A."/>
            <person name="Schwab H."/>
            <person name="Glieder A."/>
            <person name="Pichler H."/>
        </authorList>
    </citation>
    <scope>NUCLEOTIDE SEQUENCE</scope>
    <source>
        <strain>CBS 7435</strain>
    </source>
</reference>
<keyword evidence="12 14" id="KW-0539">Nucleus</keyword>
<dbReference type="Gene3D" id="3.40.50.410">
    <property type="entry name" value="von Willebrand factor, type A domain"/>
    <property type="match status" value="1"/>
</dbReference>
<keyword evidence="16" id="KW-1185">Reference proteome</keyword>
<comment type="similarity">
    <text evidence="3 14">Belongs to the TFB4 family.</text>
</comment>
<sequence length="307" mass="34193">MDAIADRAFQEKQHNVSQDETPSLLAVVIDTNPLEWTKLKGVICLKELCKSVLVLLNAHLSLNSGNRVAVLTSSSLNSGPKFLYPDPNDKTYEKRESLLSSDIHRQFKFVDQKIIQELQILLDNEPLNPENQELKGSIAGAMSMALSYINRLTNIEPESTGNTLRAKMLVISISDDSTQQYVPFMNCIFSAQKMKVSIDVCKMGPDSSFLQQASDVTNGVYMLIKNVHGLIQYLTTALFIDPSLRPIMVLPTNSDLDFRASCFVTNKVIDIGSEKATPKTYRYSITEKEKAGRRSAKDVKELPLSGL</sequence>
<dbReference type="Proteomes" id="UP000006853">
    <property type="component" value="Chromosome 2"/>
</dbReference>
<organism evidence="15 16">
    <name type="scientific">Komagataella phaffii (strain ATCC 76273 / CBS 7435 / CECT 11047 / NRRL Y-11430 / Wegner 21-1)</name>
    <name type="common">Yeast</name>
    <name type="synonym">Pichia pastoris</name>
    <dbReference type="NCBI Taxonomy" id="981350"/>
    <lineage>
        <taxon>Eukaryota</taxon>
        <taxon>Fungi</taxon>
        <taxon>Dikarya</taxon>
        <taxon>Ascomycota</taxon>
        <taxon>Saccharomycotina</taxon>
        <taxon>Pichiomycetes</taxon>
        <taxon>Pichiales</taxon>
        <taxon>Pichiaceae</taxon>
        <taxon>Komagataella</taxon>
    </lineage>
</organism>
<dbReference type="GO" id="GO:0006355">
    <property type="term" value="P:regulation of DNA-templated transcription"/>
    <property type="evidence" value="ECO:0007669"/>
    <property type="project" value="InterPro"/>
</dbReference>
<accession>F2QU61</accession>
<comment type="subcellular location">
    <subcellularLocation>
        <location evidence="2 14">Nucleus</location>
    </subcellularLocation>
</comment>
<dbReference type="PANTHER" id="PTHR12831">
    <property type="entry name" value="TRANSCRIPTION INITIATION FACTOR IIH TFIIH , POLYPEPTIDE 3-RELATED"/>
    <property type="match status" value="1"/>
</dbReference>
<proteinExistence type="inferred from homology"/>
<dbReference type="EMBL" id="FR839629">
    <property type="protein sequence ID" value="CCA38939.1"/>
    <property type="molecule type" value="Genomic_DNA"/>
</dbReference>
<dbReference type="GO" id="GO:0005675">
    <property type="term" value="C:transcription factor TFIIH holo complex"/>
    <property type="evidence" value="ECO:0007669"/>
    <property type="project" value="UniProtKB-UniRule"/>
</dbReference>
<evidence type="ECO:0000256" key="12">
    <source>
        <dbReference type="ARBA" id="ARBA00023242"/>
    </source>
</evidence>
<dbReference type="Pfam" id="PF03850">
    <property type="entry name" value="Tfb4"/>
    <property type="match status" value="1"/>
</dbReference>
<evidence type="ECO:0000256" key="5">
    <source>
        <dbReference type="ARBA" id="ARBA00022723"/>
    </source>
</evidence>
<keyword evidence="7 14" id="KW-0863">Zinc-finger</keyword>
<gene>
    <name evidence="15" type="primary">TFB4</name>
    <name evidence="15" type="ordered locus">PP7435_Chr2-1264</name>
</gene>
<evidence type="ECO:0000256" key="6">
    <source>
        <dbReference type="ARBA" id="ARBA00022763"/>
    </source>
</evidence>
<evidence type="ECO:0000256" key="4">
    <source>
        <dbReference type="ARBA" id="ARBA00021280"/>
    </source>
</evidence>
<evidence type="ECO:0000256" key="3">
    <source>
        <dbReference type="ARBA" id="ARBA00005273"/>
    </source>
</evidence>
<evidence type="ECO:0000256" key="8">
    <source>
        <dbReference type="ARBA" id="ARBA00022833"/>
    </source>
</evidence>
<keyword evidence="8 14" id="KW-0862">Zinc</keyword>
<dbReference type="PANTHER" id="PTHR12831:SF0">
    <property type="entry name" value="GENERAL TRANSCRIPTION FACTOR IIH SUBUNIT 3"/>
    <property type="match status" value="1"/>
</dbReference>
<dbReference type="InterPro" id="IPR036465">
    <property type="entry name" value="vWFA_dom_sf"/>
</dbReference>
<keyword evidence="6 14" id="KW-0227">DNA damage</keyword>
<evidence type="ECO:0000313" key="16">
    <source>
        <dbReference type="Proteomes" id="UP000006853"/>
    </source>
</evidence>
<evidence type="ECO:0000256" key="10">
    <source>
        <dbReference type="ARBA" id="ARBA00023163"/>
    </source>
</evidence>
<keyword evidence="11 14" id="KW-0234">DNA repair</keyword>
<name>F2QU61_KOMPC</name>
<evidence type="ECO:0000256" key="7">
    <source>
        <dbReference type="ARBA" id="ARBA00022771"/>
    </source>
</evidence>
<dbReference type="GO" id="GO:0008270">
    <property type="term" value="F:zinc ion binding"/>
    <property type="evidence" value="ECO:0007669"/>
    <property type="project" value="UniProtKB-KW"/>
</dbReference>
<dbReference type="GO" id="GO:0006289">
    <property type="term" value="P:nucleotide-excision repair"/>
    <property type="evidence" value="ECO:0007669"/>
    <property type="project" value="UniProtKB-UniRule"/>
</dbReference>
<comment type="function">
    <text evidence="1 14">Component of the general transcription and DNA repair factor IIH (TFIIH) core complex, which is involved in general and transcription-coupled nucleotide excision repair (NER) of damaged DNA and, when complexed to TFIIK, in RNA transcription by RNA polymerase II. In NER, TFIIH acts by opening DNA around the lesion to allow the excision of the damaged oligonucleotide and its replacement by a new DNA fragment. In transcription, TFIIH has an essential role in transcription initiation. When the pre-initiation complex (PIC) has been established, TFIIH is required for promoter opening and promoter escape. Phosphorylation of the C-terminal tail (CTD) of the largest subunit of RNA polymerase II by the kinase module TFIIK controls the initiation of transcription.</text>
</comment>
<dbReference type="InterPro" id="IPR004600">
    <property type="entry name" value="TFIIH_Tfb4/GTF2H3"/>
</dbReference>
<reference evidence="15 16" key="1">
    <citation type="journal article" date="2011" name="J. Biotechnol.">
        <title>High-quality genome sequence of Pichia pastoris CBS7435.</title>
        <authorList>
            <person name="Kuberl A."/>
            <person name="Schneider J."/>
            <person name="Thallinger G.G."/>
            <person name="Anderl I."/>
            <person name="Wibberg D."/>
            <person name="Hajek T."/>
            <person name="Jaenicke S."/>
            <person name="Brinkrolf K."/>
            <person name="Goesmann A."/>
            <person name="Szczepanowski R."/>
            <person name="Puhler A."/>
            <person name="Schwab H."/>
            <person name="Glieder A."/>
            <person name="Pichler H."/>
        </authorList>
    </citation>
    <scope>NUCLEOTIDE SEQUENCE [LARGE SCALE GENOMIC DNA]</scope>
    <source>
        <strain evidence="16">ATCC 76273 / CBS 7435 / CECT 11047 / NRRL Y-11430 / Wegner 21-1</strain>
    </source>
</reference>
<keyword evidence="10 14" id="KW-0804">Transcription</keyword>
<evidence type="ECO:0000256" key="14">
    <source>
        <dbReference type="RuleBase" id="RU368090"/>
    </source>
</evidence>
<evidence type="ECO:0000256" key="11">
    <source>
        <dbReference type="ARBA" id="ARBA00023204"/>
    </source>
</evidence>
<dbReference type="AlphaFoldDB" id="F2QU61"/>
<evidence type="ECO:0000313" key="15">
    <source>
        <dbReference type="EMBL" id="CCA38939.1"/>
    </source>
</evidence>
<evidence type="ECO:0000256" key="9">
    <source>
        <dbReference type="ARBA" id="ARBA00023015"/>
    </source>
</evidence>